<gene>
    <name evidence="1" type="ORF">FA95DRAFT_1561734</name>
</gene>
<organism evidence="1 2">
    <name type="scientific">Auriscalpium vulgare</name>
    <dbReference type="NCBI Taxonomy" id="40419"/>
    <lineage>
        <taxon>Eukaryota</taxon>
        <taxon>Fungi</taxon>
        <taxon>Dikarya</taxon>
        <taxon>Basidiomycota</taxon>
        <taxon>Agaricomycotina</taxon>
        <taxon>Agaricomycetes</taxon>
        <taxon>Russulales</taxon>
        <taxon>Auriscalpiaceae</taxon>
        <taxon>Auriscalpium</taxon>
    </lineage>
</organism>
<name>A0ACB8RL79_9AGAM</name>
<dbReference type="EMBL" id="MU275968">
    <property type="protein sequence ID" value="KAI0044893.1"/>
    <property type="molecule type" value="Genomic_DNA"/>
</dbReference>
<evidence type="ECO:0000313" key="2">
    <source>
        <dbReference type="Proteomes" id="UP000814033"/>
    </source>
</evidence>
<reference evidence="1" key="2">
    <citation type="journal article" date="2022" name="New Phytol.">
        <title>Evolutionary transition to the ectomycorrhizal habit in the genomes of a hyperdiverse lineage of mushroom-forming fungi.</title>
        <authorList>
            <person name="Looney B."/>
            <person name="Miyauchi S."/>
            <person name="Morin E."/>
            <person name="Drula E."/>
            <person name="Courty P.E."/>
            <person name="Kohler A."/>
            <person name="Kuo A."/>
            <person name="LaButti K."/>
            <person name="Pangilinan J."/>
            <person name="Lipzen A."/>
            <person name="Riley R."/>
            <person name="Andreopoulos W."/>
            <person name="He G."/>
            <person name="Johnson J."/>
            <person name="Nolan M."/>
            <person name="Tritt A."/>
            <person name="Barry K.W."/>
            <person name="Grigoriev I.V."/>
            <person name="Nagy L.G."/>
            <person name="Hibbett D."/>
            <person name="Henrissat B."/>
            <person name="Matheny P.B."/>
            <person name="Labbe J."/>
            <person name="Martin F.M."/>
        </authorList>
    </citation>
    <scope>NUCLEOTIDE SEQUENCE</scope>
    <source>
        <strain evidence="1">FP105234-sp</strain>
    </source>
</reference>
<proteinExistence type="predicted"/>
<comment type="caution">
    <text evidence="1">The sequence shown here is derived from an EMBL/GenBank/DDBJ whole genome shotgun (WGS) entry which is preliminary data.</text>
</comment>
<sequence>MLRLLILFAAFAATAFALNPPKSRTTAPAGALIVRAGTTTKGEFATLIAAVAALPADSSAQTIFMFAGTYSGQVLVERSGPVTIMGFTTNAGNVSANQVIITASTPASTAGSDDASGTLRIHTDNVKLYNLNIHNDFGVGSQAIALSNYGNQVGVYACGLFGFQDTLLTEQGVHVYLQGYIQGATDFIFGQKSQAYIEGNTIAISSAGYITASGRSTNDSGIYLLNRNTIVLAPKANSNATNGYYFGRPWQDWARAIYKSTVVIAPINPAVWKEWSAATPNTDHVTYADFNTTGTGFPSTVSRANFSSQLTASQAAAYTIASALGSTWEDWVDQTYLF</sequence>
<protein>
    <submittedName>
        <fullName evidence="1">Carbohydrate esterase family 8 protein</fullName>
    </submittedName>
</protein>
<dbReference type="Proteomes" id="UP000814033">
    <property type="component" value="Unassembled WGS sequence"/>
</dbReference>
<keyword evidence="2" id="KW-1185">Reference proteome</keyword>
<evidence type="ECO:0000313" key="1">
    <source>
        <dbReference type="EMBL" id="KAI0044893.1"/>
    </source>
</evidence>
<reference evidence="1" key="1">
    <citation type="submission" date="2021-02" db="EMBL/GenBank/DDBJ databases">
        <authorList>
            <consortium name="DOE Joint Genome Institute"/>
            <person name="Ahrendt S."/>
            <person name="Looney B.P."/>
            <person name="Miyauchi S."/>
            <person name="Morin E."/>
            <person name="Drula E."/>
            <person name="Courty P.E."/>
            <person name="Chicoki N."/>
            <person name="Fauchery L."/>
            <person name="Kohler A."/>
            <person name="Kuo A."/>
            <person name="Labutti K."/>
            <person name="Pangilinan J."/>
            <person name="Lipzen A."/>
            <person name="Riley R."/>
            <person name="Andreopoulos W."/>
            <person name="He G."/>
            <person name="Johnson J."/>
            <person name="Barry K.W."/>
            <person name="Grigoriev I.V."/>
            <person name="Nagy L."/>
            <person name="Hibbett D."/>
            <person name="Henrissat B."/>
            <person name="Matheny P.B."/>
            <person name="Labbe J."/>
            <person name="Martin F."/>
        </authorList>
    </citation>
    <scope>NUCLEOTIDE SEQUENCE</scope>
    <source>
        <strain evidence="1">FP105234-sp</strain>
    </source>
</reference>
<accession>A0ACB8RL79</accession>